<dbReference type="Proteomes" id="UP001215280">
    <property type="component" value="Unassembled WGS sequence"/>
</dbReference>
<accession>A0AAD7MPU9</accession>
<name>A0AAD7MPU9_9AGAR</name>
<organism evidence="1 2">
    <name type="scientific">Mycena maculata</name>
    <dbReference type="NCBI Taxonomy" id="230809"/>
    <lineage>
        <taxon>Eukaryota</taxon>
        <taxon>Fungi</taxon>
        <taxon>Dikarya</taxon>
        <taxon>Basidiomycota</taxon>
        <taxon>Agaricomycotina</taxon>
        <taxon>Agaricomycetes</taxon>
        <taxon>Agaricomycetidae</taxon>
        <taxon>Agaricales</taxon>
        <taxon>Marasmiineae</taxon>
        <taxon>Mycenaceae</taxon>
        <taxon>Mycena</taxon>
    </lineage>
</organism>
<evidence type="ECO:0000313" key="2">
    <source>
        <dbReference type="Proteomes" id="UP001215280"/>
    </source>
</evidence>
<feature type="non-terminal residue" evidence="1">
    <location>
        <position position="1"/>
    </location>
</feature>
<evidence type="ECO:0000313" key="1">
    <source>
        <dbReference type="EMBL" id="KAJ7727523.1"/>
    </source>
</evidence>
<proteinExistence type="predicted"/>
<dbReference type="AlphaFoldDB" id="A0AAD7MPU9"/>
<comment type="caution">
    <text evidence="1">The sequence shown here is derived from an EMBL/GenBank/DDBJ whole genome shotgun (WGS) entry which is preliminary data.</text>
</comment>
<keyword evidence="2" id="KW-1185">Reference proteome</keyword>
<dbReference type="EMBL" id="JARJLG010000211">
    <property type="protein sequence ID" value="KAJ7727523.1"/>
    <property type="molecule type" value="Genomic_DNA"/>
</dbReference>
<sequence length="227" mass="25874">LPCIVTMPPLRCLEYAAPHAFGRFGDIYHRIRRPNSMLTSEVNNLCSILRSCHSTLESLSLPGEIVSLSLNSSFNWDCLRELYVEGYWPEHAEISLLRILPNLRIASFRCYPAVLYPIIPPHISLESVDVFLPQLRRLEIASLVQADCVLSVLPSGLESLAIIEYPPPRGRYPTNILCASDLLDMFTDVCLPAVTHLKLWYRTDVSDVPFLRYLPRIFPSLRDLELH</sequence>
<protein>
    <submittedName>
        <fullName evidence="1">Uncharacterized protein</fullName>
    </submittedName>
</protein>
<reference evidence="1" key="1">
    <citation type="submission" date="2023-03" db="EMBL/GenBank/DDBJ databases">
        <title>Massive genome expansion in bonnet fungi (Mycena s.s.) driven by repeated elements and novel gene families across ecological guilds.</title>
        <authorList>
            <consortium name="Lawrence Berkeley National Laboratory"/>
            <person name="Harder C.B."/>
            <person name="Miyauchi S."/>
            <person name="Viragh M."/>
            <person name="Kuo A."/>
            <person name="Thoen E."/>
            <person name="Andreopoulos B."/>
            <person name="Lu D."/>
            <person name="Skrede I."/>
            <person name="Drula E."/>
            <person name="Henrissat B."/>
            <person name="Morin E."/>
            <person name="Kohler A."/>
            <person name="Barry K."/>
            <person name="LaButti K."/>
            <person name="Morin E."/>
            <person name="Salamov A."/>
            <person name="Lipzen A."/>
            <person name="Mereny Z."/>
            <person name="Hegedus B."/>
            <person name="Baldrian P."/>
            <person name="Stursova M."/>
            <person name="Weitz H."/>
            <person name="Taylor A."/>
            <person name="Grigoriev I.V."/>
            <person name="Nagy L.G."/>
            <person name="Martin F."/>
            <person name="Kauserud H."/>
        </authorList>
    </citation>
    <scope>NUCLEOTIDE SEQUENCE</scope>
    <source>
        <strain evidence="1">CBHHK188m</strain>
    </source>
</reference>
<feature type="non-terminal residue" evidence="1">
    <location>
        <position position="227"/>
    </location>
</feature>
<gene>
    <name evidence="1" type="ORF">DFH07DRAFT_999864</name>
</gene>